<protein>
    <recommendedName>
        <fullName evidence="4">Transmembrane protein</fullName>
    </recommendedName>
</protein>
<dbReference type="Proteomes" id="UP001615550">
    <property type="component" value="Unassembled WGS sequence"/>
</dbReference>
<feature type="transmembrane region" description="Helical" evidence="1">
    <location>
        <begin position="105"/>
        <end position="125"/>
    </location>
</feature>
<feature type="transmembrane region" description="Helical" evidence="1">
    <location>
        <begin position="68"/>
        <end position="93"/>
    </location>
</feature>
<name>A0ABW8D662_9GAMM</name>
<organism evidence="2 3">
    <name type="scientific">Legionella lytica</name>
    <dbReference type="NCBI Taxonomy" id="96232"/>
    <lineage>
        <taxon>Bacteria</taxon>
        <taxon>Pseudomonadati</taxon>
        <taxon>Pseudomonadota</taxon>
        <taxon>Gammaproteobacteria</taxon>
        <taxon>Legionellales</taxon>
        <taxon>Legionellaceae</taxon>
        <taxon>Legionella</taxon>
    </lineage>
</organism>
<sequence length="300" mass="33368">MMRMGDFIIKQCKALLDNKQQAIMYAALLSIIPFATWLSVALVSLVTLRKGARSGFDVLLPALVIHSVPLMMLIPISGALINTLIAYLPCYFAAITLRSTQKWQAALGVFFIQAVLGCLLIQLLAPDFIVIQFNQLKALLMQYQELVETGMDGINSFSLAQLFFGLQILSAIVSSIVSLMFARSIQSKLFLPGGFKNEFLMFRSGRLSLLILLCVSLGTYYEIPLAINVLPVVLSYFLASGFGLAYFILARKSQVKVFLLLMLIVLLKPTFALFAYIVFGSLDSIFNFRSYLPERVNESI</sequence>
<feature type="transmembrane region" description="Helical" evidence="1">
    <location>
        <begin position="159"/>
        <end position="182"/>
    </location>
</feature>
<feature type="transmembrane region" description="Helical" evidence="1">
    <location>
        <begin position="203"/>
        <end position="223"/>
    </location>
</feature>
<evidence type="ECO:0008006" key="4">
    <source>
        <dbReference type="Google" id="ProtNLM"/>
    </source>
</evidence>
<feature type="transmembrane region" description="Helical" evidence="1">
    <location>
        <begin position="229"/>
        <end position="250"/>
    </location>
</feature>
<keyword evidence="1" id="KW-0812">Transmembrane</keyword>
<dbReference type="RefSeq" id="WP_400186104.1">
    <property type="nucleotide sequence ID" value="NZ_JBGORX010000001.1"/>
</dbReference>
<keyword evidence="3" id="KW-1185">Reference proteome</keyword>
<proteinExistence type="predicted"/>
<feature type="transmembrane region" description="Helical" evidence="1">
    <location>
        <begin position="23"/>
        <end position="48"/>
    </location>
</feature>
<evidence type="ECO:0000313" key="2">
    <source>
        <dbReference type="EMBL" id="MFJ1267451.1"/>
    </source>
</evidence>
<dbReference type="EMBL" id="JBGORX010000001">
    <property type="protein sequence ID" value="MFJ1267451.1"/>
    <property type="molecule type" value="Genomic_DNA"/>
</dbReference>
<evidence type="ECO:0000313" key="3">
    <source>
        <dbReference type="Proteomes" id="UP001615550"/>
    </source>
</evidence>
<feature type="transmembrane region" description="Helical" evidence="1">
    <location>
        <begin position="257"/>
        <end position="279"/>
    </location>
</feature>
<keyword evidence="1" id="KW-1133">Transmembrane helix</keyword>
<comment type="caution">
    <text evidence="2">The sequence shown here is derived from an EMBL/GenBank/DDBJ whole genome shotgun (WGS) entry which is preliminary data.</text>
</comment>
<reference evidence="2 3" key="1">
    <citation type="submission" date="2024-08" db="EMBL/GenBank/DDBJ databases">
        <title>Draft Genome Sequence of Legionella lytica strain DSB2004, Isolated From a Fire Sprinkler System.</title>
        <authorList>
            <person name="Everhart A.D."/>
            <person name="Kidane D.T."/>
            <person name="Farone A.L."/>
            <person name="Farone M.B."/>
        </authorList>
    </citation>
    <scope>NUCLEOTIDE SEQUENCE [LARGE SCALE GENOMIC DNA]</scope>
    <source>
        <strain evidence="2 3">DSB2004</strain>
    </source>
</reference>
<evidence type="ECO:0000256" key="1">
    <source>
        <dbReference type="SAM" id="Phobius"/>
    </source>
</evidence>
<keyword evidence="1" id="KW-0472">Membrane</keyword>
<accession>A0ABW8D662</accession>
<gene>
    <name evidence="2" type="ORF">ACD661_02650</name>
</gene>